<evidence type="ECO:0000256" key="1">
    <source>
        <dbReference type="SAM" id="SignalP"/>
    </source>
</evidence>
<keyword evidence="1" id="KW-0732">Signal</keyword>
<feature type="chain" id="PRO_5045162870" evidence="1">
    <location>
        <begin position="21"/>
        <end position="110"/>
    </location>
</feature>
<sequence>MLSITSILLWTSFLMQVAIASPGDEGDHTLGLRSPENPDSRSTPYNVATNVQAVTANDDGSPIAPRAVVNTRRASATAASRSAADASLGQMADGLTTVVIAGSLIWTFAM</sequence>
<gene>
    <name evidence="2" type="ORF">Q9L58_003297</name>
</gene>
<feature type="signal peptide" evidence="1">
    <location>
        <begin position="1"/>
        <end position="20"/>
    </location>
</feature>
<accession>A0ABR3GPS6</accession>
<dbReference type="Proteomes" id="UP001447188">
    <property type="component" value="Unassembled WGS sequence"/>
</dbReference>
<keyword evidence="3" id="KW-1185">Reference proteome</keyword>
<dbReference type="EMBL" id="JBBBZM010000031">
    <property type="protein sequence ID" value="KAL0637737.1"/>
    <property type="molecule type" value="Genomic_DNA"/>
</dbReference>
<proteinExistence type="predicted"/>
<evidence type="ECO:0000313" key="2">
    <source>
        <dbReference type="EMBL" id="KAL0637737.1"/>
    </source>
</evidence>
<comment type="caution">
    <text evidence="2">The sequence shown here is derived from an EMBL/GenBank/DDBJ whole genome shotgun (WGS) entry which is preliminary data.</text>
</comment>
<name>A0ABR3GPS6_9PEZI</name>
<organism evidence="2 3">
    <name type="scientific">Discina gigas</name>
    <dbReference type="NCBI Taxonomy" id="1032678"/>
    <lineage>
        <taxon>Eukaryota</taxon>
        <taxon>Fungi</taxon>
        <taxon>Dikarya</taxon>
        <taxon>Ascomycota</taxon>
        <taxon>Pezizomycotina</taxon>
        <taxon>Pezizomycetes</taxon>
        <taxon>Pezizales</taxon>
        <taxon>Discinaceae</taxon>
        <taxon>Discina</taxon>
    </lineage>
</organism>
<evidence type="ECO:0000313" key="3">
    <source>
        <dbReference type="Proteomes" id="UP001447188"/>
    </source>
</evidence>
<protein>
    <submittedName>
        <fullName evidence="2">Uncharacterized protein</fullName>
    </submittedName>
</protein>
<reference evidence="2 3" key="1">
    <citation type="submission" date="2024-02" db="EMBL/GenBank/DDBJ databases">
        <title>Discinaceae phylogenomics.</title>
        <authorList>
            <person name="Dirks A.C."/>
            <person name="James T.Y."/>
        </authorList>
    </citation>
    <scope>NUCLEOTIDE SEQUENCE [LARGE SCALE GENOMIC DNA]</scope>
    <source>
        <strain evidence="2 3">ACD0624</strain>
    </source>
</reference>